<organism evidence="2 3">
    <name type="scientific">Haemonchus placei</name>
    <name type="common">Barber's pole worm</name>
    <dbReference type="NCBI Taxonomy" id="6290"/>
    <lineage>
        <taxon>Eukaryota</taxon>
        <taxon>Metazoa</taxon>
        <taxon>Ecdysozoa</taxon>
        <taxon>Nematoda</taxon>
        <taxon>Chromadorea</taxon>
        <taxon>Rhabditida</taxon>
        <taxon>Rhabditina</taxon>
        <taxon>Rhabditomorpha</taxon>
        <taxon>Strongyloidea</taxon>
        <taxon>Trichostrongylidae</taxon>
        <taxon>Haemonchus</taxon>
    </lineage>
</organism>
<dbReference type="GO" id="GO:0004467">
    <property type="term" value="F:long-chain fatty acid-CoA ligase activity"/>
    <property type="evidence" value="ECO:0007669"/>
    <property type="project" value="TreeGrafter"/>
</dbReference>
<reference evidence="2 3" key="1">
    <citation type="submission" date="2018-11" db="EMBL/GenBank/DDBJ databases">
        <authorList>
            <consortium name="Pathogen Informatics"/>
        </authorList>
    </citation>
    <scope>NUCLEOTIDE SEQUENCE [LARGE SCALE GENOMIC DNA]</scope>
    <source>
        <strain evidence="2 3">MHpl1</strain>
    </source>
</reference>
<dbReference type="AlphaFoldDB" id="A0A3P8AE92"/>
<gene>
    <name evidence="2" type="ORF">HPLM_LOCUS16988</name>
</gene>
<dbReference type="PANTHER" id="PTHR43272">
    <property type="entry name" value="LONG-CHAIN-FATTY-ACID--COA LIGASE"/>
    <property type="match status" value="1"/>
</dbReference>
<name>A0A3P8AE92_HAEPC</name>
<evidence type="ECO:0000313" key="2">
    <source>
        <dbReference type="EMBL" id="VDO62758.1"/>
    </source>
</evidence>
<proteinExistence type="predicted"/>
<dbReference type="GO" id="GO:0016020">
    <property type="term" value="C:membrane"/>
    <property type="evidence" value="ECO:0007669"/>
    <property type="project" value="TreeGrafter"/>
</dbReference>
<dbReference type="GO" id="GO:0005783">
    <property type="term" value="C:endoplasmic reticulum"/>
    <property type="evidence" value="ECO:0007669"/>
    <property type="project" value="TreeGrafter"/>
</dbReference>
<keyword evidence="1" id="KW-0436">Ligase</keyword>
<accession>A0A3P8AE92</accession>
<dbReference type="PANTHER" id="PTHR43272:SF43">
    <property type="entry name" value="LONG-CHAIN-FATTY-ACID--COA LIGASE"/>
    <property type="match status" value="1"/>
</dbReference>
<evidence type="ECO:0000256" key="1">
    <source>
        <dbReference type="ARBA" id="ARBA00022598"/>
    </source>
</evidence>
<dbReference type="STRING" id="6290.A0A3P8AE92"/>
<dbReference type="Proteomes" id="UP000268014">
    <property type="component" value="Unassembled WGS sequence"/>
</dbReference>
<protein>
    <recommendedName>
        <fullName evidence="4">AMP-binding_C domain-containing protein</fullName>
    </recommendedName>
</protein>
<evidence type="ECO:0000313" key="3">
    <source>
        <dbReference type="Proteomes" id="UP000268014"/>
    </source>
</evidence>
<sequence length="65" mass="7787">MSQLHQIGKENKLNSIEQVKRIYLEPEPFTVENGLLTPTLKAKRPQLRHRYKEIIARIYRENKDL</sequence>
<dbReference type="EMBL" id="UZAF01019697">
    <property type="protein sequence ID" value="VDO62758.1"/>
    <property type="molecule type" value="Genomic_DNA"/>
</dbReference>
<evidence type="ECO:0008006" key="4">
    <source>
        <dbReference type="Google" id="ProtNLM"/>
    </source>
</evidence>
<keyword evidence="3" id="KW-1185">Reference proteome</keyword>
<dbReference type="OrthoDB" id="1700726at2759"/>